<keyword evidence="4" id="KW-1003">Cell membrane</keyword>
<sequence length="284" mass="31991">MIFTLKDINVCIGKEKILHNITCSIPRGRWISVIGTSGSGKSTLLKTLKGLVTIDSGEYFFDDRQIVRKKSIGTTFISEVGYVFQYPEHQFFQTTVYKELALGLKQKKYSKKKINDTISEILQLFDLSEEFLAKSPFQLSGGQRRKLAIASVMTTKPKIMLLDEPTAALDPISRKKIVAGIKRWQEEGNTVIFVSHQMEDVAEYSDSVIVMQRGRIVTHMDATALFLHYGNLMEESGMILPPSVQLKDCVEKLTKEYVDITSCREADILAAVRKVVAKRGAQFV</sequence>
<dbReference type="GO" id="GO:0043190">
    <property type="term" value="C:ATP-binding cassette (ABC) transporter complex"/>
    <property type="evidence" value="ECO:0007669"/>
    <property type="project" value="TreeGrafter"/>
</dbReference>
<feature type="domain" description="ABC transporter" evidence="9">
    <location>
        <begin position="3"/>
        <end position="238"/>
    </location>
</feature>
<dbReference type="PANTHER" id="PTHR43553">
    <property type="entry name" value="HEAVY METAL TRANSPORTER"/>
    <property type="match status" value="1"/>
</dbReference>
<dbReference type="SUPFAM" id="SSF52540">
    <property type="entry name" value="P-loop containing nucleoside triphosphate hydrolases"/>
    <property type="match status" value="1"/>
</dbReference>
<evidence type="ECO:0000313" key="10">
    <source>
        <dbReference type="EMBL" id="TMN20895.1"/>
    </source>
</evidence>
<dbReference type="EMBL" id="VCIA01000001">
    <property type="protein sequence ID" value="TMN20895.1"/>
    <property type="molecule type" value="Genomic_DNA"/>
</dbReference>
<dbReference type="RefSeq" id="WP_138600643.1">
    <property type="nucleotide sequence ID" value="NZ_VCIA01000001.1"/>
</dbReference>
<reference evidence="10 11" key="1">
    <citation type="submission" date="2019-05" db="EMBL/GenBank/DDBJ databases">
        <title>Genomic analysis of Lentibacillus sp. NKC220-2.</title>
        <authorList>
            <person name="Oh Y.J."/>
        </authorList>
    </citation>
    <scope>NUCLEOTIDE SEQUENCE [LARGE SCALE GENOMIC DNA]</scope>
    <source>
        <strain evidence="10 11">NKC220-2</strain>
    </source>
</reference>
<dbReference type="CDD" id="cd03225">
    <property type="entry name" value="ABC_cobalt_CbiO_domain1"/>
    <property type="match status" value="1"/>
</dbReference>
<comment type="caution">
    <text evidence="10">The sequence shown here is derived from an EMBL/GenBank/DDBJ whole genome shotgun (WGS) entry which is preliminary data.</text>
</comment>
<dbReference type="GO" id="GO:0042626">
    <property type="term" value="F:ATPase-coupled transmembrane transporter activity"/>
    <property type="evidence" value="ECO:0007669"/>
    <property type="project" value="TreeGrafter"/>
</dbReference>
<organism evidence="10 11">
    <name type="scientific">Lentibacillus cibarius</name>
    <dbReference type="NCBI Taxonomy" id="2583219"/>
    <lineage>
        <taxon>Bacteria</taxon>
        <taxon>Bacillati</taxon>
        <taxon>Bacillota</taxon>
        <taxon>Bacilli</taxon>
        <taxon>Bacillales</taxon>
        <taxon>Bacillaceae</taxon>
        <taxon>Lentibacillus</taxon>
    </lineage>
</organism>
<accession>A0A5S3QG73</accession>
<evidence type="ECO:0000259" key="9">
    <source>
        <dbReference type="PROSITE" id="PS50893"/>
    </source>
</evidence>
<dbReference type="Gene3D" id="3.40.50.300">
    <property type="entry name" value="P-loop containing nucleotide triphosphate hydrolases"/>
    <property type="match status" value="1"/>
</dbReference>
<evidence type="ECO:0000313" key="11">
    <source>
        <dbReference type="Proteomes" id="UP000306980"/>
    </source>
</evidence>
<dbReference type="OrthoDB" id="9784332at2"/>
<comment type="similarity">
    <text evidence="2">Belongs to the ABC transporter superfamily.</text>
</comment>
<gene>
    <name evidence="10" type="ORF">FFL34_01285</name>
</gene>
<dbReference type="AlphaFoldDB" id="A0A5S3QG73"/>
<dbReference type="InterPro" id="IPR017871">
    <property type="entry name" value="ABC_transporter-like_CS"/>
</dbReference>
<keyword evidence="5" id="KW-0547">Nucleotide-binding</keyword>
<evidence type="ECO:0000256" key="8">
    <source>
        <dbReference type="ARBA" id="ARBA00023136"/>
    </source>
</evidence>
<dbReference type="GO" id="GO:0016887">
    <property type="term" value="F:ATP hydrolysis activity"/>
    <property type="evidence" value="ECO:0007669"/>
    <property type="project" value="InterPro"/>
</dbReference>
<dbReference type="SMART" id="SM00382">
    <property type="entry name" value="AAA"/>
    <property type="match status" value="1"/>
</dbReference>
<dbReference type="GO" id="GO:0005524">
    <property type="term" value="F:ATP binding"/>
    <property type="evidence" value="ECO:0007669"/>
    <property type="project" value="UniProtKB-KW"/>
</dbReference>
<dbReference type="PROSITE" id="PS00211">
    <property type="entry name" value="ABC_TRANSPORTER_1"/>
    <property type="match status" value="1"/>
</dbReference>
<keyword evidence="8" id="KW-0472">Membrane</keyword>
<evidence type="ECO:0000256" key="1">
    <source>
        <dbReference type="ARBA" id="ARBA00004202"/>
    </source>
</evidence>
<dbReference type="PROSITE" id="PS50893">
    <property type="entry name" value="ABC_TRANSPORTER_2"/>
    <property type="match status" value="1"/>
</dbReference>
<evidence type="ECO:0000256" key="5">
    <source>
        <dbReference type="ARBA" id="ARBA00022741"/>
    </source>
</evidence>
<dbReference type="PANTHER" id="PTHR43553:SF27">
    <property type="entry name" value="ENERGY-COUPLING FACTOR TRANSPORTER ATP-BINDING PROTEIN ECFA2"/>
    <property type="match status" value="1"/>
</dbReference>
<dbReference type="Pfam" id="PF00005">
    <property type="entry name" value="ABC_tran"/>
    <property type="match status" value="1"/>
</dbReference>
<protein>
    <submittedName>
        <fullName evidence="10">ATP-binding cassette domain-containing protein</fullName>
    </submittedName>
</protein>
<name>A0A5S3QG73_9BACI</name>
<keyword evidence="3" id="KW-0813">Transport</keyword>
<proteinExistence type="inferred from homology"/>
<evidence type="ECO:0000256" key="6">
    <source>
        <dbReference type="ARBA" id="ARBA00022840"/>
    </source>
</evidence>
<dbReference type="GO" id="GO:0015087">
    <property type="term" value="F:cobalt ion transmembrane transporter activity"/>
    <property type="evidence" value="ECO:0007669"/>
    <property type="project" value="UniProtKB-ARBA"/>
</dbReference>
<keyword evidence="7" id="KW-1278">Translocase</keyword>
<dbReference type="InterPro" id="IPR003593">
    <property type="entry name" value="AAA+_ATPase"/>
</dbReference>
<dbReference type="Proteomes" id="UP000306980">
    <property type="component" value="Unassembled WGS sequence"/>
</dbReference>
<dbReference type="InterPro" id="IPR050095">
    <property type="entry name" value="ECF_ABC_transporter_ATP-bd"/>
</dbReference>
<evidence type="ECO:0000256" key="3">
    <source>
        <dbReference type="ARBA" id="ARBA00022448"/>
    </source>
</evidence>
<evidence type="ECO:0000256" key="2">
    <source>
        <dbReference type="ARBA" id="ARBA00005417"/>
    </source>
</evidence>
<dbReference type="InterPro" id="IPR027417">
    <property type="entry name" value="P-loop_NTPase"/>
</dbReference>
<comment type="subcellular location">
    <subcellularLocation>
        <location evidence="1">Cell membrane</location>
        <topology evidence="1">Peripheral membrane protein</topology>
    </subcellularLocation>
</comment>
<dbReference type="InterPro" id="IPR015856">
    <property type="entry name" value="ABC_transpr_CbiO/EcfA_su"/>
</dbReference>
<evidence type="ECO:0000256" key="4">
    <source>
        <dbReference type="ARBA" id="ARBA00022475"/>
    </source>
</evidence>
<evidence type="ECO:0000256" key="7">
    <source>
        <dbReference type="ARBA" id="ARBA00022967"/>
    </source>
</evidence>
<dbReference type="FunFam" id="3.40.50.300:FF:000224">
    <property type="entry name" value="Energy-coupling factor transporter ATP-binding protein EcfA"/>
    <property type="match status" value="1"/>
</dbReference>
<dbReference type="InterPro" id="IPR003439">
    <property type="entry name" value="ABC_transporter-like_ATP-bd"/>
</dbReference>
<keyword evidence="6 10" id="KW-0067">ATP-binding</keyword>